<name>A0A940MLE9_9ACTN</name>
<sequence>MAYVDLFSDRTSLLTIDAMHARTVRCRPAAATTVVRVPSQGAGPRQGLLFDLTKQDSAAIATGEGTAHEGKPYFRYSKIDLGDGATPGALRVEAVTSTKDCDWVIDVEYSDSQGTHKTVVKDGKKPFFAAGVPADPASRWILNEQVRAFVDCDAHRDAWGCKA</sequence>
<dbReference type="AlphaFoldDB" id="A0A940MLE9"/>
<dbReference type="RefSeq" id="WP_209345771.1">
    <property type="nucleotide sequence ID" value="NZ_JAGIQL010000266.1"/>
</dbReference>
<evidence type="ECO:0000313" key="2">
    <source>
        <dbReference type="Proteomes" id="UP000670475"/>
    </source>
</evidence>
<comment type="caution">
    <text evidence="1">The sequence shown here is derived from an EMBL/GenBank/DDBJ whole genome shotgun (WGS) entry which is preliminary data.</text>
</comment>
<dbReference type="EMBL" id="JAGIQL010000266">
    <property type="protein sequence ID" value="MBP0461997.1"/>
    <property type="molecule type" value="Genomic_DNA"/>
</dbReference>
<keyword evidence="2" id="KW-1185">Reference proteome</keyword>
<proteinExistence type="predicted"/>
<accession>A0A940MLE9</accession>
<dbReference type="Proteomes" id="UP000670475">
    <property type="component" value="Unassembled WGS sequence"/>
</dbReference>
<reference evidence="1" key="1">
    <citation type="submission" date="2021-03" db="EMBL/GenBank/DDBJ databases">
        <title>Whole genome sequence of Streptomyces bomunensis MMS17-BM035.</title>
        <authorList>
            <person name="Lee J.H."/>
        </authorList>
    </citation>
    <scope>NUCLEOTIDE SEQUENCE</scope>
    <source>
        <strain evidence="1">MMS17-BM035</strain>
    </source>
</reference>
<evidence type="ECO:0000313" key="1">
    <source>
        <dbReference type="EMBL" id="MBP0461997.1"/>
    </source>
</evidence>
<organism evidence="1 2">
    <name type="scientific">Streptomyces montanisoli</name>
    <dbReference type="NCBI Taxonomy" id="2798581"/>
    <lineage>
        <taxon>Bacteria</taxon>
        <taxon>Bacillati</taxon>
        <taxon>Actinomycetota</taxon>
        <taxon>Actinomycetes</taxon>
        <taxon>Kitasatosporales</taxon>
        <taxon>Streptomycetaceae</taxon>
        <taxon>Streptomyces</taxon>
    </lineage>
</organism>
<gene>
    <name evidence="1" type="ORF">JFN87_31775</name>
</gene>
<protein>
    <submittedName>
        <fullName evidence="1">Uncharacterized protein</fullName>
    </submittedName>
</protein>